<protein>
    <submittedName>
        <fullName evidence="1">Uncharacterized protein</fullName>
    </submittedName>
</protein>
<dbReference type="EMBL" id="GBRH01254037">
    <property type="protein sequence ID" value="JAD43858.1"/>
    <property type="molecule type" value="Transcribed_RNA"/>
</dbReference>
<accession>A0A0A9A1M7</accession>
<evidence type="ECO:0000313" key="1">
    <source>
        <dbReference type="EMBL" id="JAD43858.1"/>
    </source>
</evidence>
<dbReference type="AlphaFoldDB" id="A0A0A9A1M7"/>
<proteinExistence type="predicted"/>
<reference evidence="1" key="1">
    <citation type="submission" date="2014-09" db="EMBL/GenBank/DDBJ databases">
        <authorList>
            <person name="Magalhaes I.L.F."/>
            <person name="Oliveira U."/>
            <person name="Santos F.R."/>
            <person name="Vidigal T.H.D.A."/>
            <person name="Brescovit A.D."/>
            <person name="Santos A.J."/>
        </authorList>
    </citation>
    <scope>NUCLEOTIDE SEQUENCE</scope>
    <source>
        <tissue evidence="1">Shoot tissue taken approximately 20 cm above the soil surface</tissue>
    </source>
</reference>
<organism evidence="1">
    <name type="scientific">Arundo donax</name>
    <name type="common">Giant reed</name>
    <name type="synonym">Donax arundinaceus</name>
    <dbReference type="NCBI Taxonomy" id="35708"/>
    <lineage>
        <taxon>Eukaryota</taxon>
        <taxon>Viridiplantae</taxon>
        <taxon>Streptophyta</taxon>
        <taxon>Embryophyta</taxon>
        <taxon>Tracheophyta</taxon>
        <taxon>Spermatophyta</taxon>
        <taxon>Magnoliopsida</taxon>
        <taxon>Liliopsida</taxon>
        <taxon>Poales</taxon>
        <taxon>Poaceae</taxon>
        <taxon>PACMAD clade</taxon>
        <taxon>Arundinoideae</taxon>
        <taxon>Arundineae</taxon>
        <taxon>Arundo</taxon>
    </lineage>
</organism>
<name>A0A0A9A1M7_ARUDO</name>
<sequence>MFSCCNRHTSYNVLPQKHSIAFSLDQSRVPQHMLATAF</sequence>
<reference evidence="1" key="2">
    <citation type="journal article" date="2015" name="Data Brief">
        <title>Shoot transcriptome of the giant reed, Arundo donax.</title>
        <authorList>
            <person name="Barrero R.A."/>
            <person name="Guerrero F.D."/>
            <person name="Moolhuijzen P."/>
            <person name="Goolsby J.A."/>
            <person name="Tidwell J."/>
            <person name="Bellgard S.E."/>
            <person name="Bellgard M.I."/>
        </authorList>
    </citation>
    <scope>NUCLEOTIDE SEQUENCE</scope>
    <source>
        <tissue evidence="1">Shoot tissue taken approximately 20 cm above the soil surface</tissue>
    </source>
</reference>